<dbReference type="AlphaFoldDB" id="A0A4P7SPI4"/>
<sequence length="236" mass="24617">MTAVVVPEVSWWWQWVPPAGASGDEVAAWQGATAPVFAGWAAGGLAALHGEHPGVLRDGLTAAAVGDEVAAWLRGRTDGLPDWTRVAWGAGFVVDDRPQWAPVVATVEFREPSAPDPSYLMDVVATRGRPDDARPPAVDYVTTAAGDGVRVTALVRGPRRAAFVRVDAAMRLDVPATAARPARSADVVLSVRVSELGLFATVGPGVEELMHVVAAQCLPGADGVPAIVLPTVRSLP</sequence>
<protein>
    <submittedName>
        <fullName evidence="1">Uncharacterized protein</fullName>
    </submittedName>
</protein>
<organism evidence="1 2">
    <name type="scientific">Cellulomonas shaoxiangyii</name>
    <dbReference type="NCBI Taxonomy" id="2566013"/>
    <lineage>
        <taxon>Bacteria</taxon>
        <taxon>Bacillati</taxon>
        <taxon>Actinomycetota</taxon>
        <taxon>Actinomycetes</taxon>
        <taxon>Micrococcales</taxon>
        <taxon>Cellulomonadaceae</taxon>
        <taxon>Cellulomonas</taxon>
    </lineage>
</organism>
<dbReference type="RefSeq" id="WP_135975018.1">
    <property type="nucleotide sequence ID" value="NZ_CP039291.1"/>
</dbReference>
<dbReference type="EMBL" id="CP039291">
    <property type="protein sequence ID" value="QCB94904.1"/>
    <property type="molecule type" value="Genomic_DNA"/>
</dbReference>
<reference evidence="1 2" key="1">
    <citation type="submission" date="2019-04" db="EMBL/GenBank/DDBJ databases">
        <title>Isolation and identification of Cellulomonas shaoxiangyii sp. Nov. isolated from feces of the Tibetan antelopes (Pantholops hodgsonii) in the Qinghai-Tibet plateau of China.</title>
        <authorList>
            <person name="Tian Z."/>
        </authorList>
    </citation>
    <scope>NUCLEOTIDE SEQUENCE [LARGE SCALE GENOMIC DNA]</scope>
    <source>
        <strain evidence="1 2">Z28</strain>
    </source>
</reference>
<name>A0A4P7SPI4_9CELL</name>
<dbReference type="KEGG" id="celz:E5225_16380"/>
<evidence type="ECO:0000313" key="1">
    <source>
        <dbReference type="EMBL" id="QCB94904.1"/>
    </source>
</evidence>
<dbReference type="Proteomes" id="UP000296469">
    <property type="component" value="Chromosome"/>
</dbReference>
<accession>A0A4P7SPI4</accession>
<keyword evidence="2" id="KW-1185">Reference proteome</keyword>
<proteinExistence type="predicted"/>
<evidence type="ECO:0000313" key="2">
    <source>
        <dbReference type="Proteomes" id="UP000296469"/>
    </source>
</evidence>
<gene>
    <name evidence="1" type="ORF">E5225_16380</name>
</gene>
<dbReference type="OrthoDB" id="3363311at2"/>